<dbReference type="EMBL" id="CP133619">
    <property type="protein sequence ID" value="WMV40594.1"/>
    <property type="molecule type" value="Genomic_DNA"/>
</dbReference>
<dbReference type="CDD" id="cd23767">
    <property type="entry name" value="IQCD"/>
    <property type="match status" value="1"/>
</dbReference>
<organism evidence="6 7">
    <name type="scientific">Solanum verrucosum</name>
    <dbReference type="NCBI Taxonomy" id="315347"/>
    <lineage>
        <taxon>Eukaryota</taxon>
        <taxon>Viridiplantae</taxon>
        <taxon>Streptophyta</taxon>
        <taxon>Embryophyta</taxon>
        <taxon>Tracheophyta</taxon>
        <taxon>Spermatophyta</taxon>
        <taxon>Magnoliopsida</taxon>
        <taxon>eudicotyledons</taxon>
        <taxon>Gunneridae</taxon>
        <taxon>Pentapetalae</taxon>
        <taxon>asterids</taxon>
        <taxon>lamiids</taxon>
        <taxon>Solanales</taxon>
        <taxon>Solanaceae</taxon>
        <taxon>Solanoideae</taxon>
        <taxon>Solaneae</taxon>
        <taxon>Solanum</taxon>
    </lineage>
</organism>
<evidence type="ECO:0000313" key="6">
    <source>
        <dbReference type="EMBL" id="WMV40594.1"/>
    </source>
</evidence>
<name>A0AAF0ZKX0_SOLVR</name>
<dbReference type="InterPro" id="IPR025064">
    <property type="entry name" value="DUF4005"/>
</dbReference>
<evidence type="ECO:0000313" key="7">
    <source>
        <dbReference type="Proteomes" id="UP001234989"/>
    </source>
</evidence>
<feature type="domain" description="DUF4005" evidence="5">
    <location>
        <begin position="243"/>
        <end position="334"/>
    </location>
</feature>
<evidence type="ECO:0000256" key="4">
    <source>
        <dbReference type="SAM" id="MobiDB-lite"/>
    </source>
</evidence>
<comment type="subunit">
    <text evidence="3">Binds to multiple calmodulin (CaM) in the presence of Ca(2+) and CaM-like proteins.</text>
</comment>
<gene>
    <name evidence="6" type="ORF">MTR67_033979</name>
</gene>
<dbReference type="Proteomes" id="UP001234989">
    <property type="component" value="Chromosome 8"/>
</dbReference>
<keyword evidence="1" id="KW-0112">Calmodulin-binding</keyword>
<evidence type="ECO:0000256" key="3">
    <source>
        <dbReference type="ARBA" id="ARBA00024378"/>
    </source>
</evidence>
<reference evidence="6" key="1">
    <citation type="submission" date="2023-08" db="EMBL/GenBank/DDBJ databases">
        <title>A de novo genome assembly of Solanum verrucosum Schlechtendal, a Mexican diploid species geographically isolated from the other diploid A-genome species in potato relatives.</title>
        <authorList>
            <person name="Hosaka K."/>
        </authorList>
    </citation>
    <scope>NUCLEOTIDE SEQUENCE</scope>
    <source>
        <tissue evidence="6">Young leaves</tissue>
    </source>
</reference>
<sequence length="360" mass="40749">MGKASKWFKALLGFKKNDSSSSTSSTNKKKWSDVKSYKDKDFQHHHQHHDKSHYVNSRAGVDPTICEVHSSLTTSSVIRTTTSVTPWSGEEWAAVVIQSHFRAYLSRRALRALKGLVKLQALVRGHIVRKQTADMLRRMQALIRAQSRARLGRSMVFESLPFSAKSTQLLHHGPTTPDKFEQIIRARSMKNDQMFMLKRNSSNHIGNANAKQRNLFHSSEFSLNSEQFCFSYDETCYSSIDNSPQLHSTASSKCTRSRTGPFTPTKSSTRSYTSDEYSNNHPNYMSYTEAAKAKTRSMSAPRLRSQYDKRYSKSNMQKGSNCYANFTSKGVCSGSDRLDKIGVPVSGDLNEFGRGFCHIY</sequence>
<dbReference type="GO" id="GO:0005516">
    <property type="term" value="F:calmodulin binding"/>
    <property type="evidence" value="ECO:0007669"/>
    <property type="project" value="UniProtKB-KW"/>
</dbReference>
<accession>A0AAF0ZKX0</accession>
<keyword evidence="7" id="KW-1185">Reference proteome</keyword>
<proteinExistence type="inferred from homology"/>
<comment type="similarity">
    <text evidence="2">Belongs to the IQD family.</text>
</comment>
<dbReference type="SMART" id="SM00015">
    <property type="entry name" value="IQ"/>
    <property type="match status" value="2"/>
</dbReference>
<dbReference type="PANTHER" id="PTHR32295:SF188">
    <property type="entry name" value="PROTEIN IQ-DOMAIN 14-LIKE"/>
    <property type="match status" value="1"/>
</dbReference>
<evidence type="ECO:0000256" key="1">
    <source>
        <dbReference type="ARBA" id="ARBA00022860"/>
    </source>
</evidence>
<dbReference type="Pfam" id="PF00612">
    <property type="entry name" value="IQ"/>
    <property type="match status" value="2"/>
</dbReference>
<dbReference type="InterPro" id="IPR000048">
    <property type="entry name" value="IQ_motif_EF-hand-BS"/>
</dbReference>
<dbReference type="PROSITE" id="PS50096">
    <property type="entry name" value="IQ"/>
    <property type="match status" value="2"/>
</dbReference>
<dbReference type="PANTHER" id="PTHR32295">
    <property type="entry name" value="IQ-DOMAIN 5-RELATED"/>
    <property type="match status" value="1"/>
</dbReference>
<dbReference type="AlphaFoldDB" id="A0AAF0ZKX0"/>
<protein>
    <recommendedName>
        <fullName evidence="5">DUF4005 domain-containing protein</fullName>
    </recommendedName>
</protein>
<feature type="region of interest" description="Disordered" evidence="4">
    <location>
        <begin position="247"/>
        <end position="279"/>
    </location>
</feature>
<evidence type="ECO:0000256" key="2">
    <source>
        <dbReference type="ARBA" id="ARBA00024341"/>
    </source>
</evidence>
<dbReference type="Gene3D" id="1.20.5.190">
    <property type="match status" value="1"/>
</dbReference>
<dbReference type="Pfam" id="PF13178">
    <property type="entry name" value="DUF4005"/>
    <property type="match status" value="1"/>
</dbReference>
<evidence type="ECO:0000259" key="5">
    <source>
        <dbReference type="Pfam" id="PF13178"/>
    </source>
</evidence>